<evidence type="ECO:0000313" key="2">
    <source>
        <dbReference type="EMBL" id="KUJ13589.1"/>
    </source>
</evidence>
<keyword evidence="3" id="KW-1185">Reference proteome</keyword>
<feature type="domain" description="SGNH hydrolase-type esterase" evidence="1">
    <location>
        <begin position="13"/>
        <end position="250"/>
    </location>
</feature>
<accession>A0A194X0U6</accession>
<dbReference type="GO" id="GO:0019433">
    <property type="term" value="P:triglyceride catabolic process"/>
    <property type="evidence" value="ECO:0007669"/>
    <property type="project" value="TreeGrafter"/>
</dbReference>
<dbReference type="RefSeq" id="XP_018067944.1">
    <property type="nucleotide sequence ID" value="XM_018205496.1"/>
</dbReference>
<gene>
    <name evidence="2" type="ORF">LY89DRAFT_160372</name>
</gene>
<sequence length="267" mass="28984">MGETTTNPRHITALGSSYAAGPGIPPQINRFAGRSGNNFAHILASRLGAELTDLTVSGATLNNILSEPQSRPGHTFAPQIAELPQDTDVVLVTGGGNDMGYIGGVTKDALKGTLLGYVLSWIYPVINAEPLTANDVTKRFVEVIDRIREKAPNSRIYLVEYLSLLGLSTKPGTGINLTDEQLRYHQQVAEQLSSVYKLAAEARPGCEVVSVHEKSRDHGLGSKEPWVEGFSFWTVWQGNPFHPNLKGMQVVADMIQEKMQDIQTGSS</sequence>
<dbReference type="Gene3D" id="3.40.50.1110">
    <property type="entry name" value="SGNH hydrolase"/>
    <property type="match status" value="1"/>
</dbReference>
<dbReference type="GeneID" id="28815222"/>
<dbReference type="Proteomes" id="UP000070700">
    <property type="component" value="Unassembled WGS sequence"/>
</dbReference>
<dbReference type="PANTHER" id="PTHR37981">
    <property type="entry name" value="LIPASE 2"/>
    <property type="match status" value="1"/>
</dbReference>
<dbReference type="InterPro" id="IPR036514">
    <property type="entry name" value="SGNH_hydro_sf"/>
</dbReference>
<dbReference type="Pfam" id="PF13472">
    <property type="entry name" value="Lipase_GDSL_2"/>
    <property type="match status" value="1"/>
</dbReference>
<name>A0A194X0U6_MOLSC</name>
<evidence type="ECO:0000313" key="3">
    <source>
        <dbReference type="Proteomes" id="UP000070700"/>
    </source>
</evidence>
<proteinExistence type="predicted"/>
<dbReference type="PANTHER" id="PTHR37981:SF1">
    <property type="entry name" value="SGNH HYDROLASE-TYPE ESTERASE DOMAIN-CONTAINING PROTEIN"/>
    <property type="match status" value="1"/>
</dbReference>
<organism evidence="2 3">
    <name type="scientific">Mollisia scopiformis</name>
    <name type="common">Conifer needle endophyte fungus</name>
    <name type="synonym">Phialocephala scopiformis</name>
    <dbReference type="NCBI Taxonomy" id="149040"/>
    <lineage>
        <taxon>Eukaryota</taxon>
        <taxon>Fungi</taxon>
        <taxon>Dikarya</taxon>
        <taxon>Ascomycota</taxon>
        <taxon>Pezizomycotina</taxon>
        <taxon>Leotiomycetes</taxon>
        <taxon>Helotiales</taxon>
        <taxon>Mollisiaceae</taxon>
        <taxon>Mollisia</taxon>
    </lineage>
</organism>
<protein>
    <submittedName>
        <fullName evidence="2">SGNH hydrolase</fullName>
    </submittedName>
</protein>
<dbReference type="InterPro" id="IPR013830">
    <property type="entry name" value="SGNH_hydro"/>
</dbReference>
<dbReference type="AlphaFoldDB" id="A0A194X0U6"/>
<evidence type="ECO:0000259" key="1">
    <source>
        <dbReference type="Pfam" id="PF13472"/>
    </source>
</evidence>
<dbReference type="InParanoid" id="A0A194X0U6"/>
<dbReference type="CDD" id="cd01823">
    <property type="entry name" value="SEST_like"/>
    <property type="match status" value="1"/>
</dbReference>
<dbReference type="GO" id="GO:0004806">
    <property type="term" value="F:triacylglycerol lipase activity"/>
    <property type="evidence" value="ECO:0007669"/>
    <property type="project" value="TreeGrafter"/>
</dbReference>
<dbReference type="KEGG" id="psco:LY89DRAFT_160372"/>
<reference evidence="2 3" key="1">
    <citation type="submission" date="2015-10" db="EMBL/GenBank/DDBJ databases">
        <title>Full genome of DAOMC 229536 Phialocephala scopiformis, a fungal endophyte of spruce producing the potent anti-insectan compound rugulosin.</title>
        <authorList>
            <consortium name="DOE Joint Genome Institute"/>
            <person name="Walker A.K."/>
            <person name="Frasz S.L."/>
            <person name="Seifert K.A."/>
            <person name="Miller J.D."/>
            <person name="Mondo S.J."/>
            <person name="Labutti K."/>
            <person name="Lipzen A."/>
            <person name="Dockter R."/>
            <person name="Kennedy M."/>
            <person name="Grigoriev I.V."/>
            <person name="Spatafora J.W."/>
        </authorList>
    </citation>
    <scope>NUCLEOTIDE SEQUENCE [LARGE SCALE GENOMIC DNA]</scope>
    <source>
        <strain evidence="2 3">CBS 120377</strain>
    </source>
</reference>
<dbReference type="OrthoDB" id="21678at2759"/>
<dbReference type="EMBL" id="KQ947422">
    <property type="protein sequence ID" value="KUJ13589.1"/>
    <property type="molecule type" value="Genomic_DNA"/>
</dbReference>
<dbReference type="SUPFAM" id="SSF52266">
    <property type="entry name" value="SGNH hydrolase"/>
    <property type="match status" value="1"/>
</dbReference>
<keyword evidence="2" id="KW-0378">Hydrolase</keyword>
<dbReference type="InterPro" id="IPR037460">
    <property type="entry name" value="SEST-like"/>
</dbReference>